<protein>
    <recommendedName>
        <fullName evidence="4">Fanconi anemia group B protein</fullName>
    </recommendedName>
</protein>
<feature type="region of interest" description="Disordered" evidence="1">
    <location>
        <begin position="83"/>
        <end position="102"/>
    </location>
</feature>
<feature type="compositionally biased region" description="Polar residues" evidence="1">
    <location>
        <begin position="93"/>
        <end position="102"/>
    </location>
</feature>
<dbReference type="AlphaFoldDB" id="A0A2P4Y7E9"/>
<feature type="region of interest" description="Disordered" evidence="1">
    <location>
        <begin position="445"/>
        <end position="477"/>
    </location>
</feature>
<proteinExistence type="predicted"/>
<evidence type="ECO:0000313" key="2">
    <source>
        <dbReference type="EMBL" id="POM73733.1"/>
    </source>
</evidence>
<reference evidence="2 3" key="1">
    <citation type="journal article" date="2017" name="Genome Biol. Evol.">
        <title>Phytophthora megakarya and P. palmivora, closely related causal agents of cacao black pod rot, underwent increases in genome sizes and gene numbers by different mechanisms.</title>
        <authorList>
            <person name="Ali S.S."/>
            <person name="Shao J."/>
            <person name="Lary D.J."/>
            <person name="Kronmiller B."/>
            <person name="Shen D."/>
            <person name="Strem M.D."/>
            <person name="Amoako-Attah I."/>
            <person name="Akrofi A.Y."/>
            <person name="Begoude B.A."/>
            <person name="Ten Hoopen G.M."/>
            <person name="Coulibaly K."/>
            <person name="Kebe B.I."/>
            <person name="Melnick R.L."/>
            <person name="Guiltinan M.J."/>
            <person name="Tyler B.M."/>
            <person name="Meinhardt L.W."/>
            <person name="Bailey B.A."/>
        </authorList>
    </citation>
    <scope>NUCLEOTIDE SEQUENCE [LARGE SCALE GENOMIC DNA]</scope>
    <source>
        <strain evidence="3">sbr112.9</strain>
    </source>
</reference>
<dbReference type="Proteomes" id="UP000237271">
    <property type="component" value="Unassembled WGS sequence"/>
</dbReference>
<sequence>MGRLLAWGDSLFLVRYDVGKLQIQRIVVDFNEKKTSLCHVIINSEAAALPVDAHLVAAKEVEDVDLATRYPVLVFRTSETLKNSHKRRRSQPKETSSTLKEGKTLTSSISHDHLFFCMLHETECDNEIGLHLLNALEVPKSTGDGDDPNLLQVFLTDGPHVFLFDRRSQLVTLLKLQRTRQVDSDFGFYVFRELEEVVHDVKNDSPASYEVVSCTYVSENHTSDANGVLMELEQVTCCCFISELSEWDFTLPSFGGDTTLWNQGLRTSRSRTDIDASTLVVTGTTSNTVCVHANGILLVSYVLPARPVKMWFMCNDSLDQRHVLCVRCDDVNRSFFMLGFSSSVQNMSMDLLLCKLLAFSHVGHAYTGNFADMEAIGASTQVLLLNDVPEIVGTSNYQIGSGVGTDEPLDDGQLVKRSVLVAQKTSTPEIKLSCHRLRLREQKGIKHRSLSRKRSRTDEEPSSKGDSAGPKQEPFPYIERTQKASSRHRIMNNIDDDANGTTNVLAASHVQLERLTGSLSKRLSDGLQELKRLQMILDDKKLLAIQLYQVIARQLQTNQTIFNFSKEHSLVTITQETDKPCLGLQGFVEMETVVLPGITIIPRQDEPTEVISDGDLKLELQVSLEQFRVLEYIPSSSIVCAEVVLKNLSETTLHDSFVWLTAPKEGLAQGWKCSSSVVSTFSPTLDHITRPRGNARFQLELHFAPSFLFLRERKPLEVVVWLHWNTSRDDRSMTLEWSSESAVAVASIKIYIEDLLNVCRESSTNDTRNCHDESASTDQEHLLFISSGSNLRSWFGKPSLRIPTSVGSIIRPTFALVSLNVRSQELMVHELSKMIANLPSDVYVMQYPFQHTHLCALQRVLHLMRQEIVSLHSLHVTKDKLRTRAKHKKQTMKSENHDPASTYRALQRNTDLQVSQLLQGLQKRVNFHTMWFDANYSRTSA</sequence>
<keyword evidence="3" id="KW-1185">Reference proteome</keyword>
<accession>A0A2P4Y7E9</accession>
<evidence type="ECO:0008006" key="4">
    <source>
        <dbReference type="Google" id="ProtNLM"/>
    </source>
</evidence>
<comment type="caution">
    <text evidence="2">The sequence shown here is derived from an EMBL/GenBank/DDBJ whole genome shotgun (WGS) entry which is preliminary data.</text>
</comment>
<organism evidence="2 3">
    <name type="scientific">Phytophthora palmivora</name>
    <dbReference type="NCBI Taxonomy" id="4796"/>
    <lineage>
        <taxon>Eukaryota</taxon>
        <taxon>Sar</taxon>
        <taxon>Stramenopiles</taxon>
        <taxon>Oomycota</taxon>
        <taxon>Peronosporomycetes</taxon>
        <taxon>Peronosporales</taxon>
        <taxon>Peronosporaceae</taxon>
        <taxon>Phytophthora</taxon>
    </lineage>
</organism>
<dbReference type="EMBL" id="NCKW01005025">
    <property type="protein sequence ID" value="POM73733.1"/>
    <property type="molecule type" value="Genomic_DNA"/>
</dbReference>
<evidence type="ECO:0000313" key="3">
    <source>
        <dbReference type="Proteomes" id="UP000237271"/>
    </source>
</evidence>
<dbReference type="OrthoDB" id="128950at2759"/>
<evidence type="ECO:0000256" key="1">
    <source>
        <dbReference type="SAM" id="MobiDB-lite"/>
    </source>
</evidence>
<feature type="compositionally biased region" description="Basic residues" evidence="1">
    <location>
        <begin position="445"/>
        <end position="455"/>
    </location>
</feature>
<gene>
    <name evidence="2" type="ORF">PHPALM_9391</name>
</gene>
<name>A0A2P4Y7E9_9STRA</name>